<gene>
    <name evidence="1" type="ORF">RCZ01_01410</name>
</gene>
<proteinExistence type="predicted"/>
<comment type="caution">
    <text evidence="1">The sequence shown here is derived from an EMBL/GenBank/DDBJ whole genome shotgun (WGS) entry which is preliminary data.</text>
</comment>
<dbReference type="EMBL" id="BLBC01000003">
    <property type="protein sequence ID" value="GET44839.1"/>
    <property type="molecule type" value="Genomic_DNA"/>
</dbReference>
<evidence type="ECO:0000313" key="1">
    <source>
        <dbReference type="EMBL" id="GET44839.1"/>
    </source>
</evidence>
<accession>A0A5M4B5L8</accession>
<name>A0A5M4B5L8_9FLAO</name>
<organism evidence="1 2">
    <name type="scientific">Capnocytophaga felis</name>
    <dbReference type="NCBI Taxonomy" id="2267611"/>
    <lineage>
        <taxon>Bacteria</taxon>
        <taxon>Pseudomonadati</taxon>
        <taxon>Bacteroidota</taxon>
        <taxon>Flavobacteriia</taxon>
        <taxon>Flavobacteriales</taxon>
        <taxon>Flavobacteriaceae</taxon>
        <taxon>Capnocytophaga</taxon>
    </lineage>
</organism>
<dbReference type="AlphaFoldDB" id="A0A5M4B5L8"/>
<dbReference type="Proteomes" id="UP000398217">
    <property type="component" value="Unassembled WGS sequence"/>
</dbReference>
<protein>
    <submittedName>
        <fullName evidence="1">Uncharacterized protein</fullName>
    </submittedName>
</protein>
<reference evidence="2" key="1">
    <citation type="journal article" date="2020" name="Int. J. Syst. Evol. Microbiol.">
        <title>Capnocytophaga felis sp. nov. isolated from the feline oral cavity.</title>
        <authorList>
            <person name="Suzuki M."/>
            <person name="Umeda K."/>
            <person name="Kimura M."/>
            <person name="Imaoka K."/>
            <person name="Morikawa S."/>
            <person name="Maeda K."/>
        </authorList>
    </citation>
    <scope>NUCLEOTIDE SEQUENCE [LARGE SCALE GENOMIC DNA]</scope>
    <source>
        <strain evidence="2">KC07070</strain>
    </source>
</reference>
<evidence type="ECO:0000313" key="2">
    <source>
        <dbReference type="Proteomes" id="UP000398217"/>
    </source>
</evidence>
<sequence>MQRKINELLIKKYTIMAIRLTSGCVNCQNLEKDNICSVHKTKVEAKYTCDSFDMTVAAKEAISCGTCVRFKTDKCAHPQKASSEMLCSSWAPEAKA</sequence>
<keyword evidence="2" id="KW-1185">Reference proteome</keyword>